<dbReference type="InterPro" id="IPR006059">
    <property type="entry name" value="SBP"/>
</dbReference>
<gene>
    <name evidence="3" type="ORF">ACFPK8_16550</name>
</gene>
<dbReference type="EMBL" id="JBHSLN010000086">
    <property type="protein sequence ID" value="MFC5299126.1"/>
    <property type="molecule type" value="Genomic_DNA"/>
</dbReference>
<dbReference type="InterPro" id="IPR050490">
    <property type="entry name" value="Bact_solute-bd_prot1"/>
</dbReference>
<dbReference type="RefSeq" id="WP_343924625.1">
    <property type="nucleotide sequence ID" value="NZ_BAAAIR010000042.1"/>
</dbReference>
<dbReference type="GeneID" id="303297822"/>
<feature type="region of interest" description="Disordered" evidence="1">
    <location>
        <begin position="30"/>
        <end position="52"/>
    </location>
</feature>
<dbReference type="PANTHER" id="PTHR43649:SF30">
    <property type="entry name" value="ABC TRANSPORTER SUBSTRATE-BINDING PROTEIN"/>
    <property type="match status" value="1"/>
</dbReference>
<name>A0ABW0FJH1_9MICO</name>
<organism evidence="3 4">
    <name type="scientific">Brachybacterium tyrofermentans</name>
    <dbReference type="NCBI Taxonomy" id="47848"/>
    <lineage>
        <taxon>Bacteria</taxon>
        <taxon>Bacillati</taxon>
        <taxon>Actinomycetota</taxon>
        <taxon>Actinomycetes</taxon>
        <taxon>Micrococcales</taxon>
        <taxon>Dermabacteraceae</taxon>
        <taxon>Brachybacterium</taxon>
    </lineage>
</organism>
<feature type="chain" id="PRO_5047343015" evidence="2">
    <location>
        <begin position="23"/>
        <end position="437"/>
    </location>
</feature>
<evidence type="ECO:0000313" key="3">
    <source>
        <dbReference type="EMBL" id="MFC5299126.1"/>
    </source>
</evidence>
<comment type="caution">
    <text evidence="3">The sequence shown here is derived from an EMBL/GenBank/DDBJ whole genome shotgun (WGS) entry which is preliminary data.</text>
</comment>
<dbReference type="PROSITE" id="PS51318">
    <property type="entry name" value="TAT"/>
    <property type="match status" value="1"/>
</dbReference>
<reference evidence="4" key="1">
    <citation type="journal article" date="2019" name="Int. J. Syst. Evol. Microbiol.">
        <title>The Global Catalogue of Microorganisms (GCM) 10K type strain sequencing project: providing services to taxonomists for standard genome sequencing and annotation.</title>
        <authorList>
            <consortium name="The Broad Institute Genomics Platform"/>
            <consortium name="The Broad Institute Genome Sequencing Center for Infectious Disease"/>
            <person name="Wu L."/>
            <person name="Ma J."/>
        </authorList>
    </citation>
    <scope>NUCLEOTIDE SEQUENCE [LARGE SCALE GENOMIC DNA]</scope>
    <source>
        <strain evidence="4">CGMCC 1.16455</strain>
    </source>
</reference>
<protein>
    <submittedName>
        <fullName evidence="3">ABC transporter substrate-binding protein</fullName>
    </submittedName>
</protein>
<accession>A0ABW0FJH1</accession>
<evidence type="ECO:0000256" key="2">
    <source>
        <dbReference type="SAM" id="SignalP"/>
    </source>
</evidence>
<evidence type="ECO:0000313" key="4">
    <source>
        <dbReference type="Proteomes" id="UP001595937"/>
    </source>
</evidence>
<sequence length="437" mass="46727">MATTRRSLLGMAGAGSAALALAACAGGSTSAGGGGGGKGEEGDGSIQFWSNHPGSSKDLEQKIIDAWNKDNPDNQAKLIDGGASYEELGQKFNAALAGGGLPDLIVASDVTWFNFVFTGTTTAMDDLWKEAEVDSDDFVDTLREDYEYDGKHYGMPYSRSTTLMYFNTEVMKKAGLPTDKGPETWEQFAEWAPKILDANGGKPAIVIPDGSDYLDWFFQGIIWTFGGNYSKEWTPTFTEQGSIDAATFLQEQVAAGHIGIEKDAANAFSIGNSSGLLQSTGSLGGLKESAEFDFHTTYLPGPTPGACTGGAGIAIPEGISDERKVMAMKFADFLTSTQNTITFSQATGYMPVRKSAMEDAEETKYLEENPNAMTAIRQLSENTAPQDYARVFVSGGGQRIGAGLDRIAIAQEDVATVMKDLQDETQKVIDRDITPNL</sequence>
<dbReference type="PROSITE" id="PS51257">
    <property type="entry name" value="PROKAR_LIPOPROTEIN"/>
    <property type="match status" value="1"/>
</dbReference>
<dbReference type="SUPFAM" id="SSF53850">
    <property type="entry name" value="Periplasmic binding protein-like II"/>
    <property type="match status" value="1"/>
</dbReference>
<dbReference type="Gene3D" id="3.40.190.10">
    <property type="entry name" value="Periplasmic binding protein-like II"/>
    <property type="match status" value="1"/>
</dbReference>
<dbReference type="Proteomes" id="UP001595937">
    <property type="component" value="Unassembled WGS sequence"/>
</dbReference>
<dbReference type="Pfam" id="PF13416">
    <property type="entry name" value="SBP_bac_8"/>
    <property type="match status" value="1"/>
</dbReference>
<proteinExistence type="predicted"/>
<dbReference type="InterPro" id="IPR006311">
    <property type="entry name" value="TAT_signal"/>
</dbReference>
<dbReference type="PANTHER" id="PTHR43649">
    <property type="entry name" value="ARABINOSE-BINDING PROTEIN-RELATED"/>
    <property type="match status" value="1"/>
</dbReference>
<dbReference type="CDD" id="cd14748">
    <property type="entry name" value="PBP2_UgpB"/>
    <property type="match status" value="1"/>
</dbReference>
<keyword evidence="2" id="KW-0732">Signal</keyword>
<keyword evidence="4" id="KW-1185">Reference proteome</keyword>
<feature type="signal peptide" evidence="2">
    <location>
        <begin position="1"/>
        <end position="22"/>
    </location>
</feature>
<evidence type="ECO:0000256" key="1">
    <source>
        <dbReference type="SAM" id="MobiDB-lite"/>
    </source>
</evidence>